<evidence type="ECO:0000313" key="3">
    <source>
        <dbReference type="EMBL" id="GMA34075.1"/>
    </source>
</evidence>
<feature type="transmembrane region" description="Helical" evidence="2">
    <location>
        <begin position="76"/>
        <end position="93"/>
    </location>
</feature>
<name>A0ABQ6I8H7_9MICO</name>
<accession>A0ABQ6I8H7</accession>
<proteinExistence type="predicted"/>
<feature type="transmembrane region" description="Helical" evidence="2">
    <location>
        <begin position="16"/>
        <end position="36"/>
    </location>
</feature>
<comment type="caution">
    <text evidence="3">The sequence shown here is derived from an EMBL/GenBank/DDBJ whole genome shotgun (WGS) entry which is preliminary data.</text>
</comment>
<keyword evidence="2" id="KW-0472">Membrane</keyword>
<gene>
    <name evidence="3" type="ORF">GCM10025876_02790</name>
</gene>
<organism evidence="3 4">
    <name type="scientific">Demequina litorisediminis</name>
    <dbReference type="NCBI Taxonomy" id="1849022"/>
    <lineage>
        <taxon>Bacteria</taxon>
        <taxon>Bacillati</taxon>
        <taxon>Actinomycetota</taxon>
        <taxon>Actinomycetes</taxon>
        <taxon>Micrococcales</taxon>
        <taxon>Demequinaceae</taxon>
        <taxon>Demequina</taxon>
    </lineage>
</organism>
<keyword evidence="2" id="KW-1133">Transmembrane helix</keyword>
<dbReference type="Proteomes" id="UP001157125">
    <property type="component" value="Unassembled WGS sequence"/>
</dbReference>
<evidence type="ECO:0000256" key="1">
    <source>
        <dbReference type="SAM" id="MobiDB-lite"/>
    </source>
</evidence>
<feature type="transmembrane region" description="Helical" evidence="2">
    <location>
        <begin position="48"/>
        <end position="64"/>
    </location>
</feature>
<evidence type="ECO:0000313" key="4">
    <source>
        <dbReference type="Proteomes" id="UP001157125"/>
    </source>
</evidence>
<sequence length="140" mass="15031">MPRTRTTPSSTPGSRLGVVGLILLGFLVASVFFRAWGVVQRGDSQASWIPVGWVLLIGALGTQALSESRLLVEGGWYMLVALTCMVPGMVAITPRAPHLVRTGAGQPVPRRTVGPVRPMPGHRRRRRAARGPDLDDSLDA</sequence>
<feature type="region of interest" description="Disordered" evidence="1">
    <location>
        <begin position="101"/>
        <end position="140"/>
    </location>
</feature>
<feature type="compositionally biased region" description="Basic residues" evidence="1">
    <location>
        <begin position="120"/>
        <end position="129"/>
    </location>
</feature>
<evidence type="ECO:0000256" key="2">
    <source>
        <dbReference type="SAM" id="Phobius"/>
    </source>
</evidence>
<keyword evidence="2" id="KW-0812">Transmembrane</keyword>
<feature type="compositionally biased region" description="Low complexity" evidence="1">
    <location>
        <begin position="105"/>
        <end position="116"/>
    </location>
</feature>
<reference evidence="4" key="1">
    <citation type="journal article" date="2019" name="Int. J. Syst. Evol. Microbiol.">
        <title>The Global Catalogue of Microorganisms (GCM) 10K type strain sequencing project: providing services to taxonomists for standard genome sequencing and annotation.</title>
        <authorList>
            <consortium name="The Broad Institute Genomics Platform"/>
            <consortium name="The Broad Institute Genome Sequencing Center for Infectious Disease"/>
            <person name="Wu L."/>
            <person name="Ma J."/>
        </authorList>
    </citation>
    <scope>NUCLEOTIDE SEQUENCE [LARGE SCALE GENOMIC DNA]</scope>
    <source>
        <strain evidence="4">NBRC 112299</strain>
    </source>
</reference>
<keyword evidence="4" id="KW-1185">Reference proteome</keyword>
<protein>
    <submittedName>
        <fullName evidence="3">Uncharacterized protein</fullName>
    </submittedName>
</protein>
<dbReference type="EMBL" id="BSUN01000001">
    <property type="protein sequence ID" value="GMA34075.1"/>
    <property type="molecule type" value="Genomic_DNA"/>
</dbReference>